<evidence type="ECO:0000256" key="2">
    <source>
        <dbReference type="ARBA" id="ARBA00023125"/>
    </source>
</evidence>
<evidence type="ECO:0000313" key="6">
    <source>
        <dbReference type="Proteomes" id="UP000199656"/>
    </source>
</evidence>
<dbReference type="RefSeq" id="WP_089758098.1">
    <property type="nucleotide sequence ID" value="NZ_BKAT01000012.1"/>
</dbReference>
<dbReference type="SUPFAM" id="SSF46689">
    <property type="entry name" value="Homeodomain-like"/>
    <property type="match status" value="1"/>
</dbReference>
<dbReference type="PANTHER" id="PTHR43280:SF32">
    <property type="entry name" value="TRANSCRIPTIONAL REGULATORY PROTEIN"/>
    <property type="match status" value="1"/>
</dbReference>
<dbReference type="InterPro" id="IPR020449">
    <property type="entry name" value="Tscrpt_reg_AraC-type_HTH"/>
</dbReference>
<dbReference type="GO" id="GO:0003700">
    <property type="term" value="F:DNA-binding transcription factor activity"/>
    <property type="evidence" value="ECO:0007669"/>
    <property type="project" value="InterPro"/>
</dbReference>
<evidence type="ECO:0000259" key="4">
    <source>
        <dbReference type="PROSITE" id="PS01124"/>
    </source>
</evidence>
<sequence>MKTTIKTISSYEYKKDFLPGISGQVLQNNENIQVYEIENFLRETVIPASPYRVSFNFLLFVRKGSIVQFLENEEHVLTSGSILLVKQGCVTTTLKISADATGYILIYENDVIQRITLQQRLLTFSFVHPHIRLSSATGKWLSQLLYLMKTELADSRNDINTSISLLKAVLYKLLQEAEQVPAAINRNLDITLRFNEYLQEDHQLYKSVSHYARRLNISESYLNKCVKSITGKPPKQCINEISIQHSILLLQDQTRDIASIAFELNFQSTSYFTRLFRKVTGLSPTDYRKKMAAP</sequence>
<dbReference type="PANTHER" id="PTHR43280">
    <property type="entry name" value="ARAC-FAMILY TRANSCRIPTIONAL REGULATOR"/>
    <property type="match status" value="1"/>
</dbReference>
<dbReference type="AlphaFoldDB" id="A0A1H3XD53"/>
<dbReference type="OrthoDB" id="9793451at2"/>
<keyword evidence="3" id="KW-0804">Transcription</keyword>
<dbReference type="InterPro" id="IPR009057">
    <property type="entry name" value="Homeodomain-like_sf"/>
</dbReference>
<gene>
    <name evidence="5" type="ORF">SAMN05660909_00393</name>
</gene>
<keyword evidence="6" id="KW-1185">Reference proteome</keyword>
<evidence type="ECO:0000256" key="1">
    <source>
        <dbReference type="ARBA" id="ARBA00023015"/>
    </source>
</evidence>
<dbReference type="Pfam" id="PF12833">
    <property type="entry name" value="HTH_18"/>
    <property type="match status" value="1"/>
</dbReference>
<dbReference type="PROSITE" id="PS01124">
    <property type="entry name" value="HTH_ARAC_FAMILY_2"/>
    <property type="match status" value="1"/>
</dbReference>
<dbReference type="PRINTS" id="PR00032">
    <property type="entry name" value="HTHARAC"/>
</dbReference>
<dbReference type="InterPro" id="IPR018060">
    <property type="entry name" value="HTH_AraC"/>
</dbReference>
<organism evidence="5 6">
    <name type="scientific">Chitinophaga terrae</name>
    <name type="common">ex Kim and Jung 2007</name>
    <dbReference type="NCBI Taxonomy" id="408074"/>
    <lineage>
        <taxon>Bacteria</taxon>
        <taxon>Pseudomonadati</taxon>
        <taxon>Bacteroidota</taxon>
        <taxon>Chitinophagia</taxon>
        <taxon>Chitinophagales</taxon>
        <taxon>Chitinophagaceae</taxon>
        <taxon>Chitinophaga</taxon>
    </lineage>
</organism>
<accession>A0A1H3XD53</accession>
<dbReference type="EMBL" id="FNRL01000001">
    <property type="protein sequence ID" value="SDZ97253.1"/>
    <property type="molecule type" value="Genomic_DNA"/>
</dbReference>
<dbReference type="Proteomes" id="UP000199656">
    <property type="component" value="Unassembled WGS sequence"/>
</dbReference>
<dbReference type="Gene3D" id="1.10.10.60">
    <property type="entry name" value="Homeodomain-like"/>
    <property type="match status" value="1"/>
</dbReference>
<name>A0A1H3XD53_9BACT</name>
<evidence type="ECO:0000256" key="3">
    <source>
        <dbReference type="ARBA" id="ARBA00023163"/>
    </source>
</evidence>
<dbReference type="SMART" id="SM00342">
    <property type="entry name" value="HTH_ARAC"/>
    <property type="match status" value="1"/>
</dbReference>
<protein>
    <submittedName>
        <fullName evidence="5">AraC-type DNA-binding protein</fullName>
    </submittedName>
</protein>
<dbReference type="STRING" id="408074.SAMN05660909_00393"/>
<keyword evidence="1" id="KW-0805">Transcription regulation</keyword>
<proteinExistence type="predicted"/>
<reference evidence="6" key="1">
    <citation type="submission" date="2016-10" db="EMBL/GenBank/DDBJ databases">
        <authorList>
            <person name="Varghese N."/>
            <person name="Submissions S."/>
        </authorList>
    </citation>
    <scope>NUCLEOTIDE SEQUENCE [LARGE SCALE GENOMIC DNA]</scope>
    <source>
        <strain evidence="6">DSM 23920</strain>
    </source>
</reference>
<feature type="domain" description="HTH araC/xylS-type" evidence="4">
    <location>
        <begin position="192"/>
        <end position="290"/>
    </location>
</feature>
<keyword evidence="2 5" id="KW-0238">DNA-binding</keyword>
<dbReference type="GO" id="GO:0043565">
    <property type="term" value="F:sequence-specific DNA binding"/>
    <property type="evidence" value="ECO:0007669"/>
    <property type="project" value="InterPro"/>
</dbReference>
<evidence type="ECO:0000313" key="5">
    <source>
        <dbReference type="EMBL" id="SDZ97253.1"/>
    </source>
</evidence>